<feature type="transmembrane region" description="Helical" evidence="1">
    <location>
        <begin position="145"/>
        <end position="164"/>
    </location>
</feature>
<feature type="transmembrane region" description="Helical" evidence="1">
    <location>
        <begin position="286"/>
        <end position="310"/>
    </location>
</feature>
<keyword evidence="1" id="KW-1133">Transmembrane helix</keyword>
<dbReference type="AlphaFoldDB" id="A0A9P8VHP3"/>
<evidence type="ECO:0000256" key="1">
    <source>
        <dbReference type="SAM" id="Phobius"/>
    </source>
</evidence>
<reference evidence="3" key="1">
    <citation type="journal article" date="2021" name="Nat. Commun.">
        <title>Genetic determinants of endophytism in the Arabidopsis root mycobiome.</title>
        <authorList>
            <person name="Mesny F."/>
            <person name="Miyauchi S."/>
            <person name="Thiergart T."/>
            <person name="Pickel B."/>
            <person name="Atanasova L."/>
            <person name="Karlsson M."/>
            <person name="Huettel B."/>
            <person name="Barry K.W."/>
            <person name="Haridas S."/>
            <person name="Chen C."/>
            <person name="Bauer D."/>
            <person name="Andreopoulos W."/>
            <person name="Pangilinan J."/>
            <person name="LaButti K."/>
            <person name="Riley R."/>
            <person name="Lipzen A."/>
            <person name="Clum A."/>
            <person name="Drula E."/>
            <person name="Henrissat B."/>
            <person name="Kohler A."/>
            <person name="Grigoriev I.V."/>
            <person name="Martin F.M."/>
            <person name="Hacquard S."/>
        </authorList>
    </citation>
    <scope>NUCLEOTIDE SEQUENCE</scope>
    <source>
        <strain evidence="3">MPI-SDFR-AT-0117</strain>
    </source>
</reference>
<gene>
    <name evidence="3" type="ORF">F5X68DRAFT_253449</name>
</gene>
<dbReference type="InterPro" id="IPR002656">
    <property type="entry name" value="Acyl_transf_3_dom"/>
</dbReference>
<proteinExistence type="predicted"/>
<keyword evidence="1" id="KW-0812">Transmembrane</keyword>
<organism evidence="3 4">
    <name type="scientific">Plectosphaerella plurivora</name>
    <dbReference type="NCBI Taxonomy" id="936078"/>
    <lineage>
        <taxon>Eukaryota</taxon>
        <taxon>Fungi</taxon>
        <taxon>Dikarya</taxon>
        <taxon>Ascomycota</taxon>
        <taxon>Pezizomycotina</taxon>
        <taxon>Sordariomycetes</taxon>
        <taxon>Hypocreomycetidae</taxon>
        <taxon>Glomerellales</taxon>
        <taxon>Plectosphaerellaceae</taxon>
        <taxon>Plectosphaerella</taxon>
    </lineage>
</organism>
<feature type="transmembrane region" description="Helical" evidence="1">
    <location>
        <begin position="106"/>
        <end position="125"/>
    </location>
</feature>
<keyword evidence="3" id="KW-0808">Transferase</keyword>
<dbReference type="Pfam" id="PF01757">
    <property type="entry name" value="Acyl_transf_3"/>
    <property type="match status" value="1"/>
</dbReference>
<dbReference type="PANTHER" id="PTHR23028:SF134">
    <property type="entry name" value="PUTATIVE (AFU_ORTHOLOGUE AFUA_4G08520)-RELATED"/>
    <property type="match status" value="1"/>
</dbReference>
<keyword evidence="3" id="KW-0012">Acyltransferase</keyword>
<feature type="transmembrane region" description="Helical" evidence="1">
    <location>
        <begin position="322"/>
        <end position="340"/>
    </location>
</feature>
<feature type="transmembrane region" description="Helical" evidence="1">
    <location>
        <begin position="360"/>
        <end position="376"/>
    </location>
</feature>
<keyword evidence="1" id="KW-0472">Membrane</keyword>
<evidence type="ECO:0000313" key="4">
    <source>
        <dbReference type="Proteomes" id="UP000770015"/>
    </source>
</evidence>
<dbReference type="Proteomes" id="UP000770015">
    <property type="component" value="Unassembled WGS sequence"/>
</dbReference>
<protein>
    <submittedName>
        <fullName evidence="3">Acyltransferase family-domain-containing protein</fullName>
    </submittedName>
</protein>
<accession>A0A9P8VHP3</accession>
<feature type="transmembrane region" description="Helical" evidence="1">
    <location>
        <begin position="473"/>
        <end position="494"/>
    </location>
</feature>
<dbReference type="InterPro" id="IPR050879">
    <property type="entry name" value="Acyltransferase_3"/>
</dbReference>
<sequence length="520" mass="60364">MNGYAVTNHSMSHEESLSLLDEKTLSDIESESGRVDLEHRFKVPKWANTARDNIICLRSVPLSSWRTVLTRVGIFFLPSFLHSRLTRQQGRTEKLIPTSYLDGMRGLAAFVVFFCHYFYQAFIIAESYGSAPTNNHILKLPIIRLFYQGPPAVCLFFVISGYALSYKPLKLIRSSQLDGFATTMSSMTFRRIIRLYLPTMISTFMILILLRLGVYEWTRSFANDRTYMRNVIESHPERLETFSKQFYHWAWSMFNFVHVFGWQRYGGSTGYDVHLWTIPVEFRCSMYLFVTLLGVARLRTGVRFLVMFIVMAFTYRNSRWELLLFYFGMIIAELDLIRGAHIPHLALPVAEKTTTRRSKLPGVAWALVSILSLYLMSQPDVRAAETPGWKYLTSIIPKWWTEEQYRYWQSVGAIMFVVCVSHSPNWQKFFNLPCIQYLGKISYAIYLMHGPVTHTVGYMIEQRAYALTGVQGYWYNLGFILGSLGVIPAVVWAADVFWRLFDTPTVTFARWLETKCIKQS</sequence>
<name>A0A9P8VHP3_9PEZI</name>
<feature type="transmembrane region" description="Helical" evidence="1">
    <location>
        <begin position="195"/>
        <end position="214"/>
    </location>
</feature>
<evidence type="ECO:0000313" key="3">
    <source>
        <dbReference type="EMBL" id="KAH6690554.1"/>
    </source>
</evidence>
<dbReference type="PANTHER" id="PTHR23028">
    <property type="entry name" value="ACETYLTRANSFERASE"/>
    <property type="match status" value="1"/>
</dbReference>
<keyword evidence="4" id="KW-1185">Reference proteome</keyword>
<comment type="caution">
    <text evidence="3">The sequence shown here is derived from an EMBL/GenBank/DDBJ whole genome shotgun (WGS) entry which is preliminary data.</text>
</comment>
<dbReference type="EMBL" id="JAGSXJ010000006">
    <property type="protein sequence ID" value="KAH6690554.1"/>
    <property type="molecule type" value="Genomic_DNA"/>
</dbReference>
<feature type="domain" description="Acyltransferase 3" evidence="2">
    <location>
        <begin position="100"/>
        <end position="495"/>
    </location>
</feature>
<dbReference type="GO" id="GO:0016747">
    <property type="term" value="F:acyltransferase activity, transferring groups other than amino-acyl groups"/>
    <property type="evidence" value="ECO:0007669"/>
    <property type="project" value="InterPro"/>
</dbReference>
<dbReference type="OrthoDB" id="5819582at2759"/>
<evidence type="ECO:0000259" key="2">
    <source>
        <dbReference type="Pfam" id="PF01757"/>
    </source>
</evidence>